<keyword evidence="3" id="KW-1185">Reference proteome</keyword>
<dbReference type="EMBL" id="LUEZ02000049">
    <property type="protein sequence ID" value="RDB22779.1"/>
    <property type="molecule type" value="Genomic_DNA"/>
</dbReference>
<gene>
    <name evidence="2" type="ORF">Hypma_009979</name>
</gene>
<dbReference type="Proteomes" id="UP000076154">
    <property type="component" value="Unassembled WGS sequence"/>
</dbReference>
<comment type="caution">
    <text evidence="2">The sequence shown here is derived from an EMBL/GenBank/DDBJ whole genome shotgun (WGS) entry which is preliminary data.</text>
</comment>
<evidence type="ECO:0000256" key="1">
    <source>
        <dbReference type="SAM" id="MobiDB-lite"/>
    </source>
</evidence>
<name>A0A369JKQ4_HYPMA</name>
<proteinExistence type="predicted"/>
<dbReference type="InParanoid" id="A0A369JKQ4"/>
<dbReference type="InterPro" id="IPR031355">
    <property type="entry name" value="YBL010C/LAA2-like"/>
</dbReference>
<organism evidence="2 3">
    <name type="scientific">Hypsizygus marmoreus</name>
    <name type="common">White beech mushroom</name>
    <name type="synonym">Agaricus marmoreus</name>
    <dbReference type="NCBI Taxonomy" id="39966"/>
    <lineage>
        <taxon>Eukaryota</taxon>
        <taxon>Fungi</taxon>
        <taxon>Dikarya</taxon>
        <taxon>Basidiomycota</taxon>
        <taxon>Agaricomycotina</taxon>
        <taxon>Agaricomycetes</taxon>
        <taxon>Agaricomycetidae</taxon>
        <taxon>Agaricales</taxon>
        <taxon>Tricholomatineae</taxon>
        <taxon>Lyophyllaceae</taxon>
        <taxon>Hypsizygus</taxon>
    </lineage>
</organism>
<dbReference type="AlphaFoldDB" id="A0A369JKQ4"/>
<dbReference type="OrthoDB" id="5378975at2759"/>
<protein>
    <submittedName>
        <fullName evidence="2">Uncharacterized protein C8E11.05c</fullName>
    </submittedName>
</protein>
<dbReference type="Pfam" id="PF17104">
    <property type="entry name" value="YBL010C_LAA2"/>
    <property type="match status" value="1"/>
</dbReference>
<feature type="compositionally biased region" description="Polar residues" evidence="1">
    <location>
        <begin position="336"/>
        <end position="349"/>
    </location>
</feature>
<dbReference type="STRING" id="39966.A0A369JKQ4"/>
<accession>A0A369JKQ4</accession>
<sequence length="349" mass="38226">MDDDLTFGASVWGTTDSPVDIVPPPPKPSAPSGFQFDDQFDDFNEPGPEITQANADDDDFGDFGDFGEAPVGNSADFGDEVGFGEEVRIAGPSSYAEWHPLRLDPLPPRQELEEQLNEVLGPIWGYDNLASILTDEEIREVEGVSQILVTPESRDLYKMLIQSPPPTKPPNWTRSRIRRQHLISLGIPVNLDEVLPRANGKPLPPLQISTRPMSAPPGVRSTFPQSQAPGSTSNSRAGTPQPSRQPTPPSHFGPKPELDHVKIQKLLELDPDTLTIQPLSSLERYLADLRAQMASTSGLLTHLLQVRESLQQDNETYNGLIAELVGEAQKMKSGKPTRTSSIRRGSGMN</sequence>
<feature type="region of interest" description="Disordered" evidence="1">
    <location>
        <begin position="1"/>
        <end position="77"/>
    </location>
</feature>
<feature type="compositionally biased region" description="Polar residues" evidence="1">
    <location>
        <begin position="222"/>
        <end position="238"/>
    </location>
</feature>
<reference evidence="2" key="1">
    <citation type="submission" date="2018-04" db="EMBL/GenBank/DDBJ databases">
        <title>Whole genome sequencing of Hypsizygus marmoreus.</title>
        <authorList>
            <person name="Choi I.-G."/>
            <person name="Min B."/>
            <person name="Kim J.-G."/>
            <person name="Kim S."/>
            <person name="Oh Y.-L."/>
            <person name="Kong W.-S."/>
            <person name="Park H."/>
            <person name="Jeong J."/>
            <person name="Song E.-S."/>
        </authorList>
    </citation>
    <scope>NUCLEOTIDE SEQUENCE [LARGE SCALE GENOMIC DNA]</scope>
    <source>
        <strain evidence="2">51987-8</strain>
    </source>
</reference>
<dbReference type="PANTHER" id="PTHR38698:SF1">
    <property type="entry name" value="FUNGAL PROTEIN"/>
    <property type="match status" value="1"/>
</dbReference>
<evidence type="ECO:0000313" key="3">
    <source>
        <dbReference type="Proteomes" id="UP000076154"/>
    </source>
</evidence>
<feature type="region of interest" description="Disordered" evidence="1">
    <location>
        <begin position="195"/>
        <end position="257"/>
    </location>
</feature>
<feature type="region of interest" description="Disordered" evidence="1">
    <location>
        <begin position="330"/>
        <end position="349"/>
    </location>
</feature>
<dbReference type="PANTHER" id="PTHR38698">
    <property type="entry name" value="EXPRESSED PROTEIN"/>
    <property type="match status" value="1"/>
</dbReference>
<evidence type="ECO:0000313" key="2">
    <source>
        <dbReference type="EMBL" id="RDB22779.1"/>
    </source>
</evidence>